<dbReference type="InterPro" id="IPR036388">
    <property type="entry name" value="WH-like_DNA-bd_sf"/>
</dbReference>
<evidence type="ECO:0000313" key="2">
    <source>
        <dbReference type="Proteomes" id="UP000766550"/>
    </source>
</evidence>
<gene>
    <name evidence="1" type="ORF">KTS45_19435</name>
</gene>
<accession>A0A8J8C6M9</accession>
<dbReference type="Gene3D" id="1.10.10.10">
    <property type="entry name" value="Winged helix-like DNA-binding domain superfamily/Winged helix DNA-binding domain"/>
    <property type="match status" value="1"/>
</dbReference>
<sequence length="93" mass="10574">MIFSKFGATPEIMPDPGRKPTISDVEILKEFALCSDPFMHATELAESLDMSRQGVHKRLEQLEENSYLASKITGGTRNWWLTDDGRNYLSEHS</sequence>
<proteinExistence type="predicted"/>
<dbReference type="Pfam" id="PF13412">
    <property type="entry name" value="HTH_24"/>
    <property type="match status" value="1"/>
</dbReference>
<keyword evidence="2" id="KW-1185">Reference proteome</keyword>
<dbReference type="OrthoDB" id="189973at2157"/>
<dbReference type="AlphaFoldDB" id="A0A8J8C6M9"/>
<organism evidence="1 2">
    <name type="scientific">Haloarcula limicola</name>
    <dbReference type="NCBI Taxonomy" id="1429915"/>
    <lineage>
        <taxon>Archaea</taxon>
        <taxon>Methanobacteriati</taxon>
        <taxon>Methanobacteriota</taxon>
        <taxon>Stenosarchaea group</taxon>
        <taxon>Halobacteria</taxon>
        <taxon>Halobacteriales</taxon>
        <taxon>Haloarculaceae</taxon>
        <taxon>Haloarcula</taxon>
    </lineage>
</organism>
<dbReference type="EMBL" id="JAHQXF010000005">
    <property type="protein sequence ID" value="MBV0926384.1"/>
    <property type="molecule type" value="Genomic_DNA"/>
</dbReference>
<comment type="caution">
    <text evidence="1">The sequence shown here is derived from an EMBL/GenBank/DDBJ whole genome shotgun (WGS) entry which is preliminary data.</text>
</comment>
<dbReference type="CDD" id="cd00090">
    <property type="entry name" value="HTH_ARSR"/>
    <property type="match status" value="1"/>
</dbReference>
<dbReference type="SUPFAM" id="SSF46785">
    <property type="entry name" value="Winged helix' DNA-binding domain"/>
    <property type="match status" value="1"/>
</dbReference>
<dbReference type="InterPro" id="IPR036390">
    <property type="entry name" value="WH_DNA-bd_sf"/>
</dbReference>
<protein>
    <submittedName>
        <fullName evidence="1">Winged helix-turn-helix transcriptional regulator</fullName>
    </submittedName>
</protein>
<dbReference type="Proteomes" id="UP000766550">
    <property type="component" value="Unassembled WGS sequence"/>
</dbReference>
<dbReference type="InterPro" id="IPR011991">
    <property type="entry name" value="ArsR-like_HTH"/>
</dbReference>
<name>A0A8J8C6M9_9EURY</name>
<evidence type="ECO:0000313" key="1">
    <source>
        <dbReference type="EMBL" id="MBV0926384.1"/>
    </source>
</evidence>
<reference evidence="1 2" key="1">
    <citation type="submission" date="2021-06" db="EMBL/GenBank/DDBJ databases">
        <title>New haloarchaea isolates fom saline soil.</title>
        <authorList>
            <person name="Duran-Viseras A."/>
            <person name="Sanchez-Porro C.S."/>
            <person name="Ventosa A."/>
        </authorList>
    </citation>
    <scope>NUCLEOTIDE SEQUENCE [LARGE SCALE GENOMIC DNA]</scope>
    <source>
        <strain evidence="1 2">JCM 183640</strain>
    </source>
</reference>